<dbReference type="Proteomes" id="UP000388235">
    <property type="component" value="Chromosome"/>
</dbReference>
<sequence>MPLLKAKLGYSTLAPGGSLTLLADDPGADRDIPTWAARVGAACRVDHGDQLLTFTIGKPF</sequence>
<keyword evidence="2" id="KW-0808">Transferase</keyword>
<protein>
    <submittedName>
        <fullName evidence="2">Sulfurtransferase TusA family protein</fullName>
    </submittedName>
</protein>
<dbReference type="Pfam" id="PF01206">
    <property type="entry name" value="TusA"/>
    <property type="match status" value="1"/>
</dbReference>
<dbReference type="GO" id="GO:0016740">
    <property type="term" value="F:transferase activity"/>
    <property type="evidence" value="ECO:0007669"/>
    <property type="project" value="UniProtKB-KW"/>
</dbReference>
<reference evidence="2 3" key="1">
    <citation type="submission" date="2019-11" db="EMBL/GenBank/DDBJ databases">
        <authorList>
            <person name="Khan S.A."/>
            <person name="Jeon C.O."/>
            <person name="Chun B.H."/>
        </authorList>
    </citation>
    <scope>NUCLEOTIDE SEQUENCE [LARGE SCALE GENOMIC DNA]</scope>
    <source>
        <strain evidence="2 3">IMCC 1097</strain>
    </source>
</reference>
<accession>A0A5Q2QH11</accession>
<dbReference type="AlphaFoldDB" id="A0A5Q2QH11"/>
<organism evidence="2 3">
    <name type="scientific">Litorivicinus lipolyticus</name>
    <dbReference type="NCBI Taxonomy" id="418701"/>
    <lineage>
        <taxon>Bacteria</taxon>
        <taxon>Pseudomonadati</taxon>
        <taxon>Pseudomonadota</taxon>
        <taxon>Gammaproteobacteria</taxon>
        <taxon>Oceanospirillales</taxon>
        <taxon>Litorivicinaceae</taxon>
        <taxon>Litorivicinus</taxon>
    </lineage>
</organism>
<dbReference type="Gene3D" id="3.30.110.40">
    <property type="entry name" value="TusA-like domain"/>
    <property type="match status" value="1"/>
</dbReference>
<gene>
    <name evidence="2" type="ORF">GH975_05215</name>
</gene>
<feature type="domain" description="UPF0033" evidence="1">
    <location>
        <begin position="1"/>
        <end position="57"/>
    </location>
</feature>
<dbReference type="SUPFAM" id="SSF64307">
    <property type="entry name" value="SirA-like"/>
    <property type="match status" value="1"/>
</dbReference>
<evidence type="ECO:0000313" key="2">
    <source>
        <dbReference type="EMBL" id="QGG81277.1"/>
    </source>
</evidence>
<dbReference type="CDD" id="cd00291">
    <property type="entry name" value="SirA_YedF_YeeD"/>
    <property type="match status" value="1"/>
</dbReference>
<dbReference type="InterPro" id="IPR001455">
    <property type="entry name" value="TusA-like"/>
</dbReference>
<dbReference type="InterPro" id="IPR036868">
    <property type="entry name" value="TusA-like_sf"/>
</dbReference>
<evidence type="ECO:0000313" key="3">
    <source>
        <dbReference type="Proteomes" id="UP000388235"/>
    </source>
</evidence>
<dbReference type="KEGG" id="llp:GH975_05215"/>
<dbReference type="EMBL" id="CP045871">
    <property type="protein sequence ID" value="QGG81277.1"/>
    <property type="molecule type" value="Genomic_DNA"/>
</dbReference>
<name>A0A5Q2QH11_9GAMM</name>
<keyword evidence="3" id="KW-1185">Reference proteome</keyword>
<proteinExistence type="predicted"/>
<evidence type="ECO:0000259" key="1">
    <source>
        <dbReference type="Pfam" id="PF01206"/>
    </source>
</evidence>
<dbReference type="OrthoDB" id="9797352at2"/>